<dbReference type="EMBL" id="JAHXZJ010002609">
    <property type="protein sequence ID" value="KAH0539420.1"/>
    <property type="molecule type" value="Genomic_DNA"/>
</dbReference>
<feature type="region of interest" description="Disordered" evidence="1">
    <location>
        <begin position="95"/>
        <end position="137"/>
    </location>
</feature>
<sequence length="137" mass="15006">MVLGDIPIPGSEYEAYLGSAISRDPSPPIQSHTNTLAILTPPIAKPRPTVQEPGTIQSVIKQFNCNKKLSSATNPELISKFVATPSNYPDSRWWKTTPLSPRSANRRCRELSPGQNDIPSELDPLTPDPPAREFSAE</sequence>
<evidence type="ECO:0000313" key="3">
    <source>
        <dbReference type="Proteomes" id="UP000826195"/>
    </source>
</evidence>
<protein>
    <submittedName>
        <fullName evidence="2">Uncharacterized protein</fullName>
    </submittedName>
</protein>
<organism evidence="2 3">
    <name type="scientific">Cotesia glomerata</name>
    <name type="common">Lepidopteran parasitic wasp</name>
    <name type="synonym">Apanteles glomeratus</name>
    <dbReference type="NCBI Taxonomy" id="32391"/>
    <lineage>
        <taxon>Eukaryota</taxon>
        <taxon>Metazoa</taxon>
        <taxon>Ecdysozoa</taxon>
        <taxon>Arthropoda</taxon>
        <taxon>Hexapoda</taxon>
        <taxon>Insecta</taxon>
        <taxon>Pterygota</taxon>
        <taxon>Neoptera</taxon>
        <taxon>Endopterygota</taxon>
        <taxon>Hymenoptera</taxon>
        <taxon>Apocrita</taxon>
        <taxon>Ichneumonoidea</taxon>
        <taxon>Braconidae</taxon>
        <taxon>Microgastrinae</taxon>
        <taxon>Cotesia</taxon>
    </lineage>
</organism>
<reference evidence="2 3" key="1">
    <citation type="journal article" date="2021" name="J. Hered.">
        <title>A chromosome-level genome assembly of the parasitoid wasp, Cotesia glomerata (Hymenoptera: Braconidae).</title>
        <authorList>
            <person name="Pinto B.J."/>
            <person name="Weis J.J."/>
            <person name="Gamble T."/>
            <person name="Ode P.J."/>
            <person name="Paul R."/>
            <person name="Zaspel J.M."/>
        </authorList>
    </citation>
    <scope>NUCLEOTIDE SEQUENCE [LARGE SCALE GENOMIC DNA]</scope>
    <source>
        <strain evidence="2">CgM1</strain>
    </source>
</reference>
<evidence type="ECO:0000256" key="1">
    <source>
        <dbReference type="SAM" id="MobiDB-lite"/>
    </source>
</evidence>
<accession>A0AAV7I079</accession>
<keyword evidence="3" id="KW-1185">Reference proteome</keyword>
<proteinExistence type="predicted"/>
<dbReference type="Proteomes" id="UP000826195">
    <property type="component" value="Unassembled WGS sequence"/>
</dbReference>
<comment type="caution">
    <text evidence="2">The sequence shown here is derived from an EMBL/GenBank/DDBJ whole genome shotgun (WGS) entry which is preliminary data.</text>
</comment>
<dbReference type="AlphaFoldDB" id="A0AAV7I079"/>
<gene>
    <name evidence="2" type="ORF">KQX54_004708</name>
</gene>
<name>A0AAV7I079_COTGL</name>
<evidence type="ECO:0000313" key="2">
    <source>
        <dbReference type="EMBL" id="KAH0539420.1"/>
    </source>
</evidence>